<dbReference type="Proteomes" id="UP000032287">
    <property type="component" value="Unassembled WGS sequence"/>
</dbReference>
<sequence length="100" mass="11770">MIWLITVIIWAVILLLPKIYNGLKVIFSLAILYGLREAFNTWADRHVVLAVTLSVLFFGSIIGMWIAKQVQITRDNKRIDAENAEKRLRKINMYYFLNYH</sequence>
<comment type="caution">
    <text evidence="1">The sequence shown here is derived from an EMBL/GenBank/DDBJ whole genome shotgun (WGS) entry which is preliminary data.</text>
</comment>
<dbReference type="STRING" id="137591.AO080_11100"/>
<reference evidence="1 2" key="1">
    <citation type="journal article" date="2015" name="Microbiology (Mosc.)">
        <title>Genomics of the Weissella cibaria species with an examination of its metabolic traits.</title>
        <authorList>
            <person name="Lynch K.M."/>
            <person name="Lucid A."/>
            <person name="Arendt E.K."/>
            <person name="Sleator R.D."/>
            <person name="Lucey B."/>
            <person name="Coffey A."/>
        </authorList>
    </citation>
    <scope>NUCLEOTIDE SEQUENCE [LARGE SCALE GENOMIC DNA]</scope>
    <source>
        <strain evidence="1 2">MG1</strain>
    </source>
</reference>
<dbReference type="PATRIC" id="fig|137591.25.peg.2294"/>
<dbReference type="EMBL" id="JWHU01000043">
    <property type="protein sequence ID" value="KIU19053.1"/>
    <property type="molecule type" value="Genomic_DNA"/>
</dbReference>
<organism evidence="1 2">
    <name type="scientific">Weissella cibaria</name>
    <dbReference type="NCBI Taxonomy" id="137591"/>
    <lineage>
        <taxon>Bacteria</taxon>
        <taxon>Bacillati</taxon>
        <taxon>Bacillota</taxon>
        <taxon>Bacilli</taxon>
        <taxon>Lactobacillales</taxon>
        <taxon>Lactobacillaceae</taxon>
        <taxon>Weissella</taxon>
    </lineage>
</organism>
<name>A0A0D1LSZ2_9LACO</name>
<evidence type="ECO:0000313" key="2">
    <source>
        <dbReference type="Proteomes" id="UP000032287"/>
    </source>
</evidence>
<gene>
    <name evidence="1" type="ORF">QX99_02339</name>
</gene>
<accession>A0A0D1LSZ2</accession>
<proteinExistence type="predicted"/>
<evidence type="ECO:0000313" key="1">
    <source>
        <dbReference type="EMBL" id="KIU19053.1"/>
    </source>
</evidence>
<dbReference type="AlphaFoldDB" id="A0A0D1LSZ2"/>
<dbReference type="RefSeq" id="WP_043708451.1">
    <property type="nucleotide sequence ID" value="NZ_CP012873.1"/>
</dbReference>
<protein>
    <submittedName>
        <fullName evidence="1">Uncharacterized protein</fullName>
    </submittedName>
</protein>
<keyword evidence="2" id="KW-1185">Reference proteome</keyword>
<dbReference type="KEGG" id="wcb:AO080_11100"/>